<dbReference type="EMBL" id="CM001198">
    <property type="protein sequence ID" value="EGP89431.1"/>
    <property type="molecule type" value="Genomic_DNA"/>
</dbReference>
<dbReference type="AlphaFoldDB" id="F9X7S8"/>
<dbReference type="GeneID" id="13404150"/>
<feature type="chain" id="PRO_5003391431" description="Prion-inhibition and propagation HeLo domain-containing protein" evidence="1">
    <location>
        <begin position="24"/>
        <end position="423"/>
    </location>
</feature>
<dbReference type="InParanoid" id="F9X7S8"/>
<keyword evidence="3" id="KW-1185">Reference proteome</keyword>
<dbReference type="KEGG" id="ztr:MYCGRDRAFT_108587"/>
<proteinExistence type="predicted"/>
<evidence type="ECO:0000256" key="1">
    <source>
        <dbReference type="SAM" id="SignalP"/>
    </source>
</evidence>
<dbReference type="PANTHER" id="PTHR35186">
    <property type="entry name" value="ANK_REP_REGION DOMAIN-CONTAINING PROTEIN"/>
    <property type="match status" value="1"/>
</dbReference>
<evidence type="ECO:0000313" key="2">
    <source>
        <dbReference type="EMBL" id="EGP89431.1"/>
    </source>
</evidence>
<evidence type="ECO:0000313" key="3">
    <source>
        <dbReference type="Proteomes" id="UP000008062"/>
    </source>
</evidence>
<dbReference type="PANTHER" id="PTHR35186:SF4">
    <property type="entry name" value="PRION-INHIBITION AND PROPAGATION HELO DOMAIN-CONTAINING PROTEIN"/>
    <property type="match status" value="1"/>
</dbReference>
<organism evidence="2 3">
    <name type="scientific">Zymoseptoria tritici (strain CBS 115943 / IPO323)</name>
    <name type="common">Speckled leaf blotch fungus</name>
    <name type="synonym">Septoria tritici</name>
    <dbReference type="NCBI Taxonomy" id="336722"/>
    <lineage>
        <taxon>Eukaryota</taxon>
        <taxon>Fungi</taxon>
        <taxon>Dikarya</taxon>
        <taxon>Ascomycota</taxon>
        <taxon>Pezizomycotina</taxon>
        <taxon>Dothideomycetes</taxon>
        <taxon>Dothideomycetidae</taxon>
        <taxon>Mycosphaerellales</taxon>
        <taxon>Mycosphaerellaceae</taxon>
        <taxon>Zymoseptoria</taxon>
    </lineage>
</organism>
<evidence type="ECO:0008006" key="4">
    <source>
        <dbReference type="Google" id="ProtNLM"/>
    </source>
</evidence>
<dbReference type="Proteomes" id="UP000008062">
    <property type="component" value="Chromosome 3"/>
</dbReference>
<accession>F9X7S8</accession>
<dbReference type="OrthoDB" id="3565018at2759"/>
<name>F9X7S8_ZYMTI</name>
<sequence length="423" mass="47251">MEVAGVVLGAIPVCLLVLEGWEAVEPRVKTFWHAHIAISRYVCALRGHRDNLEVIIKTMLHGCMPIEKIERDFRTLLTEDWSTPTHIHLASKLRSKHGENYQLFQAGMQGICNDIKAVVIILGLWPSRDEMSNEQLDIIVKQHRSPSSGSSRVQTRFRFTFKHKAIKSAFTSLATDIDSLSNRLKNNQIWQNLKHNERVQDASDQVQRQRHHLKALAHEIERATASARHTRSVEFAILLDSGTVAREHMPQAARGQPCLTGNYIPQPGSGLSTHHNRLNLISARGMLGKTVPRASRLQTAAIFTSWVQLLYGTPFMTTAWAADDIKFNDTDPGTLPLKAPLLCLRTGLDQVSTALHGLRDPTHISTTGLANLLNELMETEAHDLPIAYARAVSDCWRLGHMPSAFDAEFGDLTDRVTRTAAIL</sequence>
<feature type="signal peptide" evidence="1">
    <location>
        <begin position="1"/>
        <end position="23"/>
    </location>
</feature>
<dbReference type="RefSeq" id="XP_003854455.1">
    <property type="nucleotide sequence ID" value="XM_003854407.1"/>
</dbReference>
<dbReference type="HOGENOM" id="CLU_649255_0_0_1"/>
<gene>
    <name evidence="2" type="ORF">MYCGRDRAFT_108587</name>
</gene>
<keyword evidence="1" id="KW-0732">Signal</keyword>
<protein>
    <recommendedName>
        <fullName evidence="4">Prion-inhibition and propagation HeLo domain-containing protein</fullName>
    </recommendedName>
</protein>
<reference evidence="2 3" key="1">
    <citation type="journal article" date="2011" name="PLoS Genet.">
        <title>Finished genome of the fungal wheat pathogen Mycosphaerella graminicola reveals dispensome structure, chromosome plasticity, and stealth pathogenesis.</title>
        <authorList>
            <person name="Goodwin S.B."/>
            <person name="Ben M'barek S."/>
            <person name="Dhillon B."/>
            <person name="Wittenberg A.H.J."/>
            <person name="Crane C.F."/>
            <person name="Hane J.K."/>
            <person name="Foster A.J."/>
            <person name="Van der Lee T.A.J."/>
            <person name="Grimwood J."/>
            <person name="Aerts A."/>
            <person name="Antoniw J."/>
            <person name="Bailey A."/>
            <person name="Bluhm B."/>
            <person name="Bowler J."/>
            <person name="Bristow J."/>
            <person name="van der Burgt A."/>
            <person name="Canto-Canche B."/>
            <person name="Churchill A.C.L."/>
            <person name="Conde-Ferraez L."/>
            <person name="Cools H.J."/>
            <person name="Coutinho P.M."/>
            <person name="Csukai M."/>
            <person name="Dehal P."/>
            <person name="De Wit P."/>
            <person name="Donzelli B."/>
            <person name="van de Geest H.C."/>
            <person name="van Ham R.C.H.J."/>
            <person name="Hammond-Kosack K.E."/>
            <person name="Henrissat B."/>
            <person name="Kilian A."/>
            <person name="Kobayashi A.K."/>
            <person name="Koopmann E."/>
            <person name="Kourmpetis Y."/>
            <person name="Kuzniar A."/>
            <person name="Lindquist E."/>
            <person name="Lombard V."/>
            <person name="Maliepaard C."/>
            <person name="Martins N."/>
            <person name="Mehrabi R."/>
            <person name="Nap J.P.H."/>
            <person name="Ponomarenko A."/>
            <person name="Rudd J.J."/>
            <person name="Salamov A."/>
            <person name="Schmutz J."/>
            <person name="Schouten H.J."/>
            <person name="Shapiro H."/>
            <person name="Stergiopoulos I."/>
            <person name="Torriani S.F.F."/>
            <person name="Tu H."/>
            <person name="de Vries R.P."/>
            <person name="Waalwijk C."/>
            <person name="Ware S.B."/>
            <person name="Wiebenga A."/>
            <person name="Zwiers L.-H."/>
            <person name="Oliver R.P."/>
            <person name="Grigoriev I.V."/>
            <person name="Kema G.H.J."/>
        </authorList>
    </citation>
    <scope>NUCLEOTIDE SEQUENCE [LARGE SCALE GENOMIC DNA]</scope>
    <source>
        <strain evidence="3">CBS 115943 / IPO323</strain>
    </source>
</reference>